<organism evidence="13 14">
    <name type="scientific">Dreissena polymorpha</name>
    <name type="common">Zebra mussel</name>
    <name type="synonym">Mytilus polymorpha</name>
    <dbReference type="NCBI Taxonomy" id="45954"/>
    <lineage>
        <taxon>Eukaryota</taxon>
        <taxon>Metazoa</taxon>
        <taxon>Spiralia</taxon>
        <taxon>Lophotrochozoa</taxon>
        <taxon>Mollusca</taxon>
        <taxon>Bivalvia</taxon>
        <taxon>Autobranchia</taxon>
        <taxon>Heteroconchia</taxon>
        <taxon>Euheterodonta</taxon>
        <taxon>Imparidentia</taxon>
        <taxon>Neoheterodontei</taxon>
        <taxon>Myida</taxon>
        <taxon>Dreissenoidea</taxon>
        <taxon>Dreissenidae</taxon>
        <taxon>Dreissena</taxon>
    </lineage>
</organism>
<keyword evidence="8 10" id="KW-0141">cGMP biosynthesis</keyword>
<evidence type="ECO:0000256" key="4">
    <source>
        <dbReference type="ARBA" id="ARBA00022741"/>
    </source>
</evidence>
<dbReference type="InterPro" id="IPR011009">
    <property type="entry name" value="Kinase-like_dom_sf"/>
</dbReference>
<dbReference type="EC" id="4.6.1.2" evidence="2 10"/>
<dbReference type="GO" id="GO:0007168">
    <property type="term" value="P:receptor guanylyl cyclase signaling pathway"/>
    <property type="evidence" value="ECO:0007669"/>
    <property type="project" value="TreeGrafter"/>
</dbReference>
<keyword evidence="3" id="KW-0812">Transmembrane</keyword>
<dbReference type="InterPro" id="IPR000719">
    <property type="entry name" value="Prot_kinase_dom"/>
</dbReference>
<dbReference type="InterPro" id="IPR018297">
    <property type="entry name" value="A/G_cyclase_CS"/>
</dbReference>
<dbReference type="SMART" id="SM00044">
    <property type="entry name" value="CYCc"/>
    <property type="match status" value="1"/>
</dbReference>
<dbReference type="CDD" id="cd07302">
    <property type="entry name" value="CHD"/>
    <property type="match status" value="1"/>
</dbReference>
<evidence type="ECO:0000256" key="1">
    <source>
        <dbReference type="ARBA" id="ARBA00004167"/>
    </source>
</evidence>
<evidence type="ECO:0000256" key="6">
    <source>
        <dbReference type="ARBA" id="ARBA00023136"/>
    </source>
</evidence>
<dbReference type="SUPFAM" id="SSF56112">
    <property type="entry name" value="Protein kinase-like (PK-like)"/>
    <property type="match status" value="1"/>
</dbReference>
<evidence type="ECO:0000256" key="2">
    <source>
        <dbReference type="ARBA" id="ARBA00012202"/>
    </source>
</evidence>
<dbReference type="PROSITE" id="PS50125">
    <property type="entry name" value="GUANYLATE_CYCLASE_2"/>
    <property type="match status" value="1"/>
</dbReference>
<gene>
    <name evidence="13" type="ORF">DPMN_111885</name>
</gene>
<evidence type="ECO:0000313" key="13">
    <source>
        <dbReference type="EMBL" id="KAH3838475.1"/>
    </source>
</evidence>
<dbReference type="PANTHER" id="PTHR11920:SF494">
    <property type="entry name" value="ATRIAL NATRIURETIC PEPTIDE RECEPTOR 2"/>
    <property type="match status" value="1"/>
</dbReference>
<comment type="catalytic activity">
    <reaction evidence="10">
        <text>GTP = 3',5'-cyclic GMP + diphosphate</text>
        <dbReference type="Rhea" id="RHEA:13665"/>
        <dbReference type="ChEBI" id="CHEBI:33019"/>
        <dbReference type="ChEBI" id="CHEBI:37565"/>
        <dbReference type="ChEBI" id="CHEBI:57746"/>
        <dbReference type="EC" id="4.6.1.2"/>
    </reaction>
</comment>
<evidence type="ECO:0000313" key="14">
    <source>
        <dbReference type="Proteomes" id="UP000828390"/>
    </source>
</evidence>
<reference evidence="13" key="2">
    <citation type="submission" date="2020-11" db="EMBL/GenBank/DDBJ databases">
        <authorList>
            <person name="McCartney M.A."/>
            <person name="Auch B."/>
            <person name="Kono T."/>
            <person name="Mallez S."/>
            <person name="Becker A."/>
            <person name="Gohl D.M."/>
            <person name="Silverstein K.A.T."/>
            <person name="Koren S."/>
            <person name="Bechman K.B."/>
            <person name="Herman A."/>
            <person name="Abrahante J.E."/>
            <person name="Garbe J."/>
        </authorList>
    </citation>
    <scope>NUCLEOTIDE SEQUENCE</scope>
    <source>
        <strain evidence="13">Duluth1</strain>
        <tissue evidence="13">Whole animal</tissue>
    </source>
</reference>
<dbReference type="GO" id="GO:0004016">
    <property type="term" value="F:adenylate cyclase activity"/>
    <property type="evidence" value="ECO:0007669"/>
    <property type="project" value="TreeGrafter"/>
</dbReference>
<sequence length="332" mass="37424">MYVSLPELLWMAPEHLRVYPPRQISQSGDVYSFAIILYEMCTRTEPYTDETWYQSLDDTLRRIKRGSPCVRPTLKEGGPFAQDASASHNVMDVLLRRMEQYANNLEGLVEAKTQAFLDEKRRSEELLYQVLPRSVANQLLTGKSVNPEAFDSVTVYFSDIVGFTSMSAVSTAFQESVVRAPFRVETIGDAYMVVSGLPERNGIEHVRQIARMSLTILRNVRQFVISHMPQTSLKARIGLHSGPVCAGVVGRKMPRYCLFGDTVNTASRMESSGEAMKIQISDETRTLLKTFETFVITKRGIIEVKGKGSMTTYWLIDEITTQNDGLDLPMPI</sequence>
<name>A0A9D4KEM6_DREPO</name>
<dbReference type="Pfam" id="PF00211">
    <property type="entry name" value="Guanylate_cyc"/>
    <property type="match status" value="1"/>
</dbReference>
<dbReference type="GO" id="GO:0005524">
    <property type="term" value="F:ATP binding"/>
    <property type="evidence" value="ECO:0007669"/>
    <property type="project" value="InterPro"/>
</dbReference>
<dbReference type="GO" id="GO:0004672">
    <property type="term" value="F:protein kinase activity"/>
    <property type="evidence" value="ECO:0007669"/>
    <property type="project" value="InterPro"/>
</dbReference>
<dbReference type="FunFam" id="3.30.70.1230:FF:000030">
    <property type="entry name" value="Si:ch211-215j19.12"/>
    <property type="match status" value="1"/>
</dbReference>
<dbReference type="InterPro" id="IPR001054">
    <property type="entry name" value="A/G_cyclase"/>
</dbReference>
<comment type="caution">
    <text evidence="13">The sequence shown here is derived from an EMBL/GenBank/DDBJ whole genome shotgun (WGS) entry which is preliminary data.</text>
</comment>
<dbReference type="PROSITE" id="PS00452">
    <property type="entry name" value="GUANYLATE_CYCLASE_1"/>
    <property type="match status" value="1"/>
</dbReference>
<dbReference type="Gene3D" id="3.30.70.1230">
    <property type="entry name" value="Nucleotide cyclase"/>
    <property type="match status" value="1"/>
</dbReference>
<accession>A0A9D4KEM6</accession>
<evidence type="ECO:0000256" key="3">
    <source>
        <dbReference type="ARBA" id="ARBA00022692"/>
    </source>
</evidence>
<dbReference type="AlphaFoldDB" id="A0A9D4KEM6"/>
<dbReference type="InterPro" id="IPR050401">
    <property type="entry name" value="Cyclic_nucleotide_synthase"/>
</dbReference>
<dbReference type="GO" id="GO:0001653">
    <property type="term" value="F:peptide receptor activity"/>
    <property type="evidence" value="ECO:0007669"/>
    <property type="project" value="TreeGrafter"/>
</dbReference>
<dbReference type="Pfam" id="PF07714">
    <property type="entry name" value="PK_Tyr_Ser-Thr"/>
    <property type="match status" value="1"/>
</dbReference>
<dbReference type="Gene3D" id="6.10.250.780">
    <property type="match status" value="1"/>
</dbReference>
<protein>
    <recommendedName>
        <fullName evidence="2 10">Guanylate cyclase</fullName>
        <ecNumber evidence="2 10">4.6.1.2</ecNumber>
    </recommendedName>
</protein>
<dbReference type="Gene3D" id="1.10.510.10">
    <property type="entry name" value="Transferase(Phosphotransferase) domain 1"/>
    <property type="match status" value="1"/>
</dbReference>
<evidence type="ECO:0000256" key="9">
    <source>
        <dbReference type="RuleBase" id="RU000405"/>
    </source>
</evidence>
<keyword evidence="5" id="KW-1133">Transmembrane helix</keyword>
<dbReference type="PROSITE" id="PS50011">
    <property type="entry name" value="PROTEIN_KINASE_DOM"/>
    <property type="match status" value="1"/>
</dbReference>
<dbReference type="SUPFAM" id="SSF55073">
    <property type="entry name" value="Nucleotide cyclase"/>
    <property type="match status" value="1"/>
</dbReference>
<keyword evidence="14" id="KW-1185">Reference proteome</keyword>
<proteinExistence type="inferred from homology"/>
<comment type="subcellular location">
    <subcellularLocation>
        <location evidence="1">Membrane</location>
        <topology evidence="1">Single-pass membrane protein</topology>
    </subcellularLocation>
</comment>
<dbReference type="InterPro" id="IPR001245">
    <property type="entry name" value="Ser-Thr/Tyr_kinase_cat_dom"/>
</dbReference>
<dbReference type="GO" id="GO:0004383">
    <property type="term" value="F:guanylate cyclase activity"/>
    <property type="evidence" value="ECO:0007669"/>
    <property type="project" value="UniProtKB-EC"/>
</dbReference>
<evidence type="ECO:0000256" key="8">
    <source>
        <dbReference type="ARBA" id="ARBA00023293"/>
    </source>
</evidence>
<dbReference type="Proteomes" id="UP000828390">
    <property type="component" value="Unassembled WGS sequence"/>
</dbReference>
<dbReference type="InterPro" id="IPR029787">
    <property type="entry name" value="Nucleotide_cyclase"/>
</dbReference>
<dbReference type="GO" id="GO:0005886">
    <property type="term" value="C:plasma membrane"/>
    <property type="evidence" value="ECO:0007669"/>
    <property type="project" value="TreeGrafter"/>
</dbReference>
<keyword evidence="6" id="KW-0472">Membrane</keyword>
<evidence type="ECO:0000256" key="5">
    <source>
        <dbReference type="ARBA" id="ARBA00022989"/>
    </source>
</evidence>
<comment type="similarity">
    <text evidence="9">Belongs to the adenylyl cyclase class-4/guanylyl cyclase family.</text>
</comment>
<evidence type="ECO:0000256" key="7">
    <source>
        <dbReference type="ARBA" id="ARBA00023239"/>
    </source>
</evidence>
<dbReference type="EMBL" id="JAIWYP010000004">
    <property type="protein sequence ID" value="KAH3838475.1"/>
    <property type="molecule type" value="Genomic_DNA"/>
</dbReference>
<feature type="domain" description="Guanylate cyclase" evidence="12">
    <location>
        <begin position="154"/>
        <end position="270"/>
    </location>
</feature>
<keyword evidence="7 9" id="KW-0456">Lyase</keyword>
<evidence type="ECO:0000259" key="11">
    <source>
        <dbReference type="PROSITE" id="PS50011"/>
    </source>
</evidence>
<dbReference type="PANTHER" id="PTHR11920">
    <property type="entry name" value="GUANYLYL CYCLASE"/>
    <property type="match status" value="1"/>
</dbReference>
<feature type="domain" description="Protein kinase" evidence="11">
    <location>
        <begin position="1"/>
        <end position="117"/>
    </location>
</feature>
<evidence type="ECO:0000256" key="10">
    <source>
        <dbReference type="RuleBase" id="RU003431"/>
    </source>
</evidence>
<evidence type="ECO:0000259" key="12">
    <source>
        <dbReference type="PROSITE" id="PS50125"/>
    </source>
</evidence>
<keyword evidence="4" id="KW-0547">Nucleotide-binding</keyword>
<reference evidence="13" key="1">
    <citation type="journal article" date="2019" name="bioRxiv">
        <title>The Genome of the Zebra Mussel, Dreissena polymorpha: A Resource for Invasive Species Research.</title>
        <authorList>
            <person name="McCartney M.A."/>
            <person name="Auch B."/>
            <person name="Kono T."/>
            <person name="Mallez S."/>
            <person name="Zhang Y."/>
            <person name="Obille A."/>
            <person name="Becker A."/>
            <person name="Abrahante J.E."/>
            <person name="Garbe J."/>
            <person name="Badalamenti J.P."/>
            <person name="Herman A."/>
            <person name="Mangelson H."/>
            <person name="Liachko I."/>
            <person name="Sullivan S."/>
            <person name="Sone E.D."/>
            <person name="Koren S."/>
            <person name="Silverstein K.A.T."/>
            <person name="Beckman K.B."/>
            <person name="Gohl D.M."/>
        </authorList>
    </citation>
    <scope>NUCLEOTIDE SEQUENCE</scope>
    <source>
        <strain evidence="13">Duluth1</strain>
        <tissue evidence="13">Whole animal</tissue>
    </source>
</reference>
<dbReference type="GO" id="GO:0035556">
    <property type="term" value="P:intracellular signal transduction"/>
    <property type="evidence" value="ECO:0007669"/>
    <property type="project" value="InterPro"/>
</dbReference>